<keyword evidence="2 7" id="KW-1003">Cell membrane</keyword>
<comment type="similarity">
    <text evidence="1 7">Belongs to the Lgt family.</text>
</comment>
<dbReference type="NCBIfam" id="TIGR00544">
    <property type="entry name" value="lgt"/>
    <property type="match status" value="1"/>
</dbReference>
<protein>
    <recommendedName>
        <fullName evidence="7">Phosphatidylglycerol--prolipoprotein diacylglyceryl transferase</fullName>
        <ecNumber evidence="7">2.5.1.145</ecNumber>
    </recommendedName>
</protein>
<comment type="catalytic activity">
    <reaction evidence="7">
        <text>L-cysteinyl-[prolipoprotein] + a 1,2-diacyl-sn-glycero-3-phospho-(1'-sn-glycerol) = an S-1,2-diacyl-sn-glyceryl-L-cysteinyl-[prolipoprotein] + sn-glycerol 1-phosphate + H(+)</text>
        <dbReference type="Rhea" id="RHEA:56712"/>
        <dbReference type="Rhea" id="RHEA-COMP:14679"/>
        <dbReference type="Rhea" id="RHEA-COMP:14680"/>
        <dbReference type="ChEBI" id="CHEBI:15378"/>
        <dbReference type="ChEBI" id="CHEBI:29950"/>
        <dbReference type="ChEBI" id="CHEBI:57685"/>
        <dbReference type="ChEBI" id="CHEBI:64716"/>
        <dbReference type="ChEBI" id="CHEBI:140658"/>
        <dbReference type="EC" id="2.5.1.145"/>
    </reaction>
</comment>
<comment type="subcellular location">
    <subcellularLocation>
        <location evidence="7">Cell membrane</location>
        <topology evidence="7">Multi-pass membrane protein</topology>
    </subcellularLocation>
</comment>
<evidence type="ECO:0000313" key="9">
    <source>
        <dbReference type="EMBL" id="MVT26256.1"/>
    </source>
</evidence>
<feature type="transmembrane region" description="Helical" evidence="7">
    <location>
        <begin position="121"/>
        <end position="142"/>
    </location>
</feature>
<dbReference type="InterPro" id="IPR001640">
    <property type="entry name" value="Lgt"/>
</dbReference>
<feature type="transmembrane region" description="Helical" evidence="7">
    <location>
        <begin position="149"/>
        <end position="167"/>
    </location>
</feature>
<feature type="transmembrane region" description="Helical" evidence="7">
    <location>
        <begin position="238"/>
        <end position="256"/>
    </location>
</feature>
<comment type="function">
    <text evidence="7">Catalyzes the transfer of the diacylglyceryl group from phosphatidylglycerol to the sulfhydryl group of the N-terminal cysteine of a prolipoprotein, the first step in the formation of mature lipoproteins.</text>
</comment>
<evidence type="ECO:0000256" key="1">
    <source>
        <dbReference type="ARBA" id="ARBA00007150"/>
    </source>
</evidence>
<organism evidence="9 10">
    <name type="scientific">Nesterenkonia alkaliphila</name>
    <dbReference type="NCBI Taxonomy" id="1463631"/>
    <lineage>
        <taxon>Bacteria</taxon>
        <taxon>Bacillati</taxon>
        <taxon>Actinomycetota</taxon>
        <taxon>Actinomycetes</taxon>
        <taxon>Micrococcales</taxon>
        <taxon>Micrococcaceae</taxon>
        <taxon>Nesterenkonia</taxon>
    </lineage>
</organism>
<feature type="binding site" evidence="7">
    <location>
        <position position="168"/>
    </location>
    <ligand>
        <name>a 1,2-diacyl-sn-glycero-3-phospho-(1'-sn-glycerol)</name>
        <dbReference type="ChEBI" id="CHEBI:64716"/>
    </ligand>
</feature>
<dbReference type="PANTHER" id="PTHR30589:SF0">
    <property type="entry name" value="PHOSPHATIDYLGLYCEROL--PROLIPOPROTEIN DIACYLGLYCERYL TRANSFERASE"/>
    <property type="match status" value="1"/>
</dbReference>
<evidence type="ECO:0000256" key="6">
    <source>
        <dbReference type="ARBA" id="ARBA00023136"/>
    </source>
</evidence>
<dbReference type="PANTHER" id="PTHR30589">
    <property type="entry name" value="PROLIPOPROTEIN DIACYLGLYCERYL TRANSFERASE"/>
    <property type="match status" value="1"/>
</dbReference>
<dbReference type="UniPathway" id="UPA00664"/>
<dbReference type="EC" id="2.5.1.145" evidence="7"/>
<feature type="transmembrane region" description="Helical" evidence="7">
    <location>
        <begin position="281"/>
        <end position="301"/>
    </location>
</feature>
<dbReference type="PROSITE" id="PS01311">
    <property type="entry name" value="LGT"/>
    <property type="match status" value="1"/>
</dbReference>
<dbReference type="GO" id="GO:0042158">
    <property type="term" value="P:lipoprotein biosynthetic process"/>
    <property type="evidence" value="ECO:0007669"/>
    <property type="project" value="UniProtKB-UniRule"/>
</dbReference>
<dbReference type="GO" id="GO:0005886">
    <property type="term" value="C:plasma membrane"/>
    <property type="evidence" value="ECO:0007669"/>
    <property type="project" value="UniProtKB-SubCell"/>
</dbReference>
<keyword evidence="3 7" id="KW-0808">Transferase</keyword>
<evidence type="ECO:0000256" key="2">
    <source>
        <dbReference type="ARBA" id="ARBA00022475"/>
    </source>
</evidence>
<evidence type="ECO:0000256" key="3">
    <source>
        <dbReference type="ARBA" id="ARBA00022679"/>
    </source>
</evidence>
<name>A0A7K1UIL3_9MICC</name>
<comment type="caution">
    <text evidence="9">The sequence shown here is derived from an EMBL/GenBank/DDBJ whole genome shotgun (WGS) entry which is preliminary data.</text>
</comment>
<dbReference type="AlphaFoldDB" id="A0A7K1UIL3"/>
<dbReference type="Proteomes" id="UP000460157">
    <property type="component" value="Unassembled WGS sequence"/>
</dbReference>
<evidence type="ECO:0000256" key="8">
    <source>
        <dbReference type="SAM" id="MobiDB-lite"/>
    </source>
</evidence>
<feature type="transmembrane region" description="Helical" evidence="7">
    <location>
        <begin position="48"/>
        <end position="69"/>
    </location>
</feature>
<gene>
    <name evidence="7" type="primary">lgt</name>
    <name evidence="9" type="ORF">GNZ21_07790</name>
</gene>
<keyword evidence="10" id="KW-1185">Reference proteome</keyword>
<dbReference type="EMBL" id="WRPM01000055">
    <property type="protein sequence ID" value="MVT26256.1"/>
    <property type="molecule type" value="Genomic_DNA"/>
</dbReference>
<feature type="region of interest" description="Disordered" evidence="8">
    <location>
        <begin position="317"/>
        <end position="362"/>
    </location>
</feature>
<dbReference type="GO" id="GO:0008961">
    <property type="term" value="F:phosphatidylglycerol-prolipoprotein diacylglyceryl transferase activity"/>
    <property type="evidence" value="ECO:0007669"/>
    <property type="project" value="UniProtKB-UniRule"/>
</dbReference>
<comment type="pathway">
    <text evidence="7">Protein modification; lipoprotein biosynthesis (diacylglyceryl transfer).</text>
</comment>
<dbReference type="HAMAP" id="MF_01147">
    <property type="entry name" value="Lgt"/>
    <property type="match status" value="1"/>
</dbReference>
<evidence type="ECO:0000313" key="10">
    <source>
        <dbReference type="Proteomes" id="UP000460157"/>
    </source>
</evidence>
<feature type="transmembrane region" description="Helical" evidence="7">
    <location>
        <begin position="213"/>
        <end position="231"/>
    </location>
</feature>
<keyword evidence="9" id="KW-0449">Lipoprotein</keyword>
<feature type="transmembrane region" description="Helical" evidence="7">
    <location>
        <begin position="81"/>
        <end position="101"/>
    </location>
</feature>
<keyword evidence="5 7" id="KW-1133">Transmembrane helix</keyword>
<keyword evidence="6 7" id="KW-0472">Membrane</keyword>
<keyword evidence="4 7" id="KW-0812">Transmembrane</keyword>
<sequence>MPPPSSTFPGTPKNPKQGDAPDMFAAMVSAGFPSPPMNHIDLPGPFSIAFYSLAILLGIALAVVVATRLWKSRGGDGDDILSAALWAVVFGIIGARIYHVISSPDAYFGEGGDLLRTVQIWQGGLSIIGAVAAGSVAVWIFCRRNGIKFGAFADAIVPGVILAQAIGRWGNWFNQELYGGPTTLPWGLQIDTDQPHQALPPGASEFTTFHPTFLYESLWNLLGFIALVWLYKRFQFKQGLLAWTYVAYYMMGRFWIESMRRDEPDKSTQFPLEFIGLDWRLNQIVAFVVFLIAIAALIWLFSRRPRTDEALAEELEIHTPASEQRNPVAGHKVDQDALKGTPETDPSGSDSETGRGQFRSKK</sequence>
<accession>A0A7K1UIL3</accession>
<keyword evidence="9" id="KW-0328">Glycosyltransferase</keyword>
<evidence type="ECO:0000256" key="7">
    <source>
        <dbReference type="HAMAP-Rule" id="MF_01147"/>
    </source>
</evidence>
<evidence type="ECO:0000256" key="4">
    <source>
        <dbReference type="ARBA" id="ARBA00022692"/>
    </source>
</evidence>
<reference evidence="9 10" key="1">
    <citation type="submission" date="2019-12" db="EMBL/GenBank/DDBJ databases">
        <title>Nesterenkonia muleiensis sp. nov., a novel actinobacterium isolated from sap of Populus euphratica.</title>
        <authorList>
            <person name="Wang R."/>
        </authorList>
    </citation>
    <scope>NUCLEOTIDE SEQUENCE [LARGE SCALE GENOMIC DNA]</scope>
    <source>
        <strain evidence="9 10">F10</strain>
    </source>
</reference>
<evidence type="ECO:0000256" key="5">
    <source>
        <dbReference type="ARBA" id="ARBA00022989"/>
    </source>
</evidence>
<dbReference type="Pfam" id="PF01790">
    <property type="entry name" value="LGT"/>
    <property type="match status" value="1"/>
</dbReference>
<proteinExistence type="inferred from homology"/>